<gene>
    <name evidence="1" type="ORF">BaRGS_00029482</name>
</gene>
<accession>A0ABD0JX14</accession>
<dbReference type="AlphaFoldDB" id="A0ABD0JX14"/>
<sequence>SYVPLHKDEIIFQYNVYEQDDHLRERRPAGTQTYGNVDQREHRPTGTQTNGNRILLKRLPPTITLFWGESEVAASSRRMAHIVDDWRSFCLLFKDMLSRVTAPNETGCLRPDTDRLPDVEFKMAHRTAKGHHEKGGSDYLCKFSSSMAGVRLTS</sequence>
<organism evidence="1 2">
    <name type="scientific">Batillaria attramentaria</name>
    <dbReference type="NCBI Taxonomy" id="370345"/>
    <lineage>
        <taxon>Eukaryota</taxon>
        <taxon>Metazoa</taxon>
        <taxon>Spiralia</taxon>
        <taxon>Lophotrochozoa</taxon>
        <taxon>Mollusca</taxon>
        <taxon>Gastropoda</taxon>
        <taxon>Caenogastropoda</taxon>
        <taxon>Sorbeoconcha</taxon>
        <taxon>Cerithioidea</taxon>
        <taxon>Batillariidae</taxon>
        <taxon>Batillaria</taxon>
    </lineage>
</organism>
<feature type="non-terminal residue" evidence="1">
    <location>
        <position position="1"/>
    </location>
</feature>
<protein>
    <submittedName>
        <fullName evidence="1">Uncharacterized protein</fullName>
    </submittedName>
</protein>
<feature type="non-terminal residue" evidence="1">
    <location>
        <position position="154"/>
    </location>
</feature>
<proteinExistence type="predicted"/>
<keyword evidence="2" id="KW-1185">Reference proteome</keyword>
<dbReference type="EMBL" id="JACVVK020000307">
    <property type="protein sequence ID" value="KAK7479234.1"/>
    <property type="molecule type" value="Genomic_DNA"/>
</dbReference>
<dbReference type="Proteomes" id="UP001519460">
    <property type="component" value="Unassembled WGS sequence"/>
</dbReference>
<reference evidence="1 2" key="1">
    <citation type="journal article" date="2023" name="Sci. Data">
        <title>Genome assembly of the Korean intertidal mud-creeper Batillaria attramentaria.</title>
        <authorList>
            <person name="Patra A.K."/>
            <person name="Ho P.T."/>
            <person name="Jun S."/>
            <person name="Lee S.J."/>
            <person name="Kim Y."/>
            <person name="Won Y.J."/>
        </authorList>
    </citation>
    <scope>NUCLEOTIDE SEQUENCE [LARGE SCALE GENOMIC DNA]</scope>
    <source>
        <strain evidence="1">Wonlab-2016</strain>
    </source>
</reference>
<comment type="caution">
    <text evidence="1">The sequence shown here is derived from an EMBL/GenBank/DDBJ whole genome shotgun (WGS) entry which is preliminary data.</text>
</comment>
<name>A0ABD0JX14_9CAEN</name>
<evidence type="ECO:0000313" key="1">
    <source>
        <dbReference type="EMBL" id="KAK7479234.1"/>
    </source>
</evidence>
<evidence type="ECO:0000313" key="2">
    <source>
        <dbReference type="Proteomes" id="UP001519460"/>
    </source>
</evidence>